<organism evidence="2 3">
    <name type="scientific">Rugamonas aquatica</name>
    <dbReference type="NCBI Taxonomy" id="2743357"/>
    <lineage>
        <taxon>Bacteria</taxon>
        <taxon>Pseudomonadati</taxon>
        <taxon>Pseudomonadota</taxon>
        <taxon>Betaproteobacteria</taxon>
        <taxon>Burkholderiales</taxon>
        <taxon>Oxalobacteraceae</taxon>
        <taxon>Telluria group</taxon>
        <taxon>Rugamonas</taxon>
    </lineage>
</organism>
<dbReference type="Gene3D" id="3.90.1720.10">
    <property type="entry name" value="endopeptidase domain like (from Nostoc punctiforme)"/>
    <property type="match status" value="1"/>
</dbReference>
<feature type="region of interest" description="Disordered" evidence="1">
    <location>
        <begin position="330"/>
        <end position="365"/>
    </location>
</feature>
<feature type="region of interest" description="Disordered" evidence="1">
    <location>
        <begin position="235"/>
        <end position="279"/>
    </location>
</feature>
<feature type="compositionally biased region" description="Polar residues" evidence="1">
    <location>
        <begin position="83"/>
        <end position="94"/>
    </location>
</feature>
<reference evidence="2 3" key="1">
    <citation type="submission" date="2019-10" db="EMBL/GenBank/DDBJ databases">
        <title>Two novel species isolated from a subtropical stream in China.</title>
        <authorList>
            <person name="Lu H."/>
        </authorList>
    </citation>
    <scope>NUCLEOTIDE SEQUENCE [LARGE SCALE GENOMIC DNA]</scope>
    <source>
        <strain evidence="2 3">FT29W</strain>
    </source>
</reference>
<dbReference type="InterPro" id="IPR023346">
    <property type="entry name" value="Lysozyme-like_dom_sf"/>
</dbReference>
<feature type="region of interest" description="Disordered" evidence="1">
    <location>
        <begin position="1"/>
        <end position="139"/>
    </location>
</feature>
<dbReference type="EMBL" id="WHUG01000017">
    <property type="protein sequence ID" value="MQA41996.1"/>
    <property type="molecule type" value="Genomic_DNA"/>
</dbReference>
<dbReference type="RefSeq" id="WP_152841164.1">
    <property type="nucleotide sequence ID" value="NZ_WHUG01000017.1"/>
</dbReference>
<name>A0A6A7NA94_9BURK</name>
<protein>
    <recommendedName>
        <fullName evidence="4">Muramidase (Phage lambda lysozyme)</fullName>
    </recommendedName>
</protein>
<feature type="compositionally biased region" description="Low complexity" evidence="1">
    <location>
        <begin position="1"/>
        <end position="23"/>
    </location>
</feature>
<gene>
    <name evidence="2" type="ORF">GEV02_27980</name>
</gene>
<feature type="compositionally biased region" description="Low complexity" evidence="1">
    <location>
        <begin position="339"/>
        <end position="365"/>
    </location>
</feature>
<evidence type="ECO:0008006" key="4">
    <source>
        <dbReference type="Google" id="ProtNLM"/>
    </source>
</evidence>
<feature type="compositionally biased region" description="Polar residues" evidence="1">
    <location>
        <begin position="111"/>
        <end position="130"/>
    </location>
</feature>
<accession>A0A6A7NA94</accession>
<feature type="compositionally biased region" description="Low complexity" evidence="1">
    <location>
        <begin position="95"/>
        <end position="108"/>
    </location>
</feature>
<dbReference type="Proteomes" id="UP000440498">
    <property type="component" value="Unassembled WGS sequence"/>
</dbReference>
<evidence type="ECO:0000256" key="1">
    <source>
        <dbReference type="SAM" id="MobiDB-lite"/>
    </source>
</evidence>
<evidence type="ECO:0000313" key="3">
    <source>
        <dbReference type="Proteomes" id="UP000440498"/>
    </source>
</evidence>
<comment type="caution">
    <text evidence="2">The sequence shown here is derived from an EMBL/GenBank/DDBJ whole genome shotgun (WGS) entry which is preliminary data.</text>
</comment>
<feature type="region of interest" description="Disordered" evidence="1">
    <location>
        <begin position="554"/>
        <end position="582"/>
    </location>
</feature>
<proteinExistence type="predicted"/>
<evidence type="ECO:0000313" key="2">
    <source>
        <dbReference type="EMBL" id="MQA41996.1"/>
    </source>
</evidence>
<feature type="compositionally biased region" description="Basic residues" evidence="1">
    <location>
        <begin position="554"/>
        <end position="567"/>
    </location>
</feature>
<dbReference type="Gene3D" id="1.10.530.10">
    <property type="match status" value="1"/>
</dbReference>
<sequence>MSSEASSLAPSPALPELNPSALPTVNATKATCGPSTAASVTDGIPVATQAPVTLPAGANDGAADTLPDVTTVPTDKPVAPTTEETGTVTQARTSTDATPDAPAVTAVDNDTPASPQTTVAPAATEDQTTEPVVPPAPSADDTVSLNLTICDFAGKAISGLKYRIVVAKTIYAGSTNSAGQIDEISGLQPNQPLEFFVLKSDGQYASKFSGLVACADMNVCAVSPHIKISLETEAHKGTEGPAVPKPPKPEANQSPAAPLAGKIAGGGKQPDATTEACRNEAGHPVATLKEKAFDWARRNHIPTFGLWSWGDFKAEPKTCTVPAIQADKAKTTPANTAVTPSAKKPGAATAPAAAPVPTLAPSSTPASSAIGGVKVGSADQAAPPQVTHLVEIMEEQTAWEWKAMFSKPTSLSSALIKVGILANTFVPLVGKSRTKSDGRCYPSVKVGLWRAGLVRGYDVDVPAKGAGKWLLEQGFQEISKSIPDARWAMPGDIVVYRYSDEYEKANTDKHAAALKAYAVAKAKYDAEVAALPAKVSLWDDENKKIQEEMAAAKKNKHALRKPGKHVKPSAGTPPPVPDDENYGHIEVRTYDGYISDYKSEKLGDLLNSKPMVVLGVYRKVFDPLPDLRVRAFLKVLREWECHGIKDEDRYFRLQQSINGKITFSDTSTHPRAASGGEHTFAGAYQIALGTWKGQVKKGLPADFSPATQDRMAVSIIEGRSGNPLGKIRQGKIEDAVKLLPKEWSSLPGGVDARHETRAKQNYVYTMADLLDRYNVFLNELIGK</sequence>
<dbReference type="AlphaFoldDB" id="A0A6A7NA94"/>
<dbReference type="SUPFAM" id="SSF53955">
    <property type="entry name" value="Lysozyme-like"/>
    <property type="match status" value="1"/>
</dbReference>
<feature type="compositionally biased region" description="Polar residues" evidence="1">
    <location>
        <begin position="25"/>
        <end position="39"/>
    </location>
</feature>
<keyword evidence="3" id="KW-1185">Reference proteome</keyword>
<feature type="compositionally biased region" description="Low complexity" evidence="1">
    <location>
        <begin position="64"/>
        <end position="82"/>
    </location>
</feature>